<dbReference type="AlphaFoldDB" id="A0AAQ4DUD0"/>
<sequence length="89" mass="9859">MSELRSPLAALNHQRFQVPRMPSDDRRPEQEITYAIRLGAGLSRRLSETLPLLHAVRSVCATCGPDVEGSKTQLIHLLRCHGERSPSSG</sequence>
<evidence type="ECO:0000313" key="2">
    <source>
        <dbReference type="Proteomes" id="UP001321473"/>
    </source>
</evidence>
<dbReference type="EMBL" id="JARKHS020026735">
    <property type="protein sequence ID" value="KAK8766070.1"/>
    <property type="molecule type" value="Genomic_DNA"/>
</dbReference>
<reference evidence="1 2" key="1">
    <citation type="journal article" date="2023" name="Arcadia Sci">
        <title>De novo assembly of a long-read Amblyomma americanum tick genome.</title>
        <authorList>
            <person name="Chou S."/>
            <person name="Poskanzer K.E."/>
            <person name="Rollins M."/>
            <person name="Thuy-Boun P.S."/>
        </authorList>
    </citation>
    <scope>NUCLEOTIDE SEQUENCE [LARGE SCALE GENOMIC DNA]</scope>
    <source>
        <strain evidence="1">F_SG_1</strain>
        <tissue evidence="1">Salivary glands</tissue>
    </source>
</reference>
<dbReference type="Proteomes" id="UP001321473">
    <property type="component" value="Unassembled WGS sequence"/>
</dbReference>
<accession>A0AAQ4DUD0</accession>
<evidence type="ECO:0000313" key="1">
    <source>
        <dbReference type="EMBL" id="KAK8766070.1"/>
    </source>
</evidence>
<name>A0AAQ4DUD0_AMBAM</name>
<gene>
    <name evidence="1" type="ORF">V5799_007150</name>
</gene>
<proteinExistence type="predicted"/>
<keyword evidence="2" id="KW-1185">Reference proteome</keyword>
<organism evidence="1 2">
    <name type="scientific">Amblyomma americanum</name>
    <name type="common">Lone star tick</name>
    <dbReference type="NCBI Taxonomy" id="6943"/>
    <lineage>
        <taxon>Eukaryota</taxon>
        <taxon>Metazoa</taxon>
        <taxon>Ecdysozoa</taxon>
        <taxon>Arthropoda</taxon>
        <taxon>Chelicerata</taxon>
        <taxon>Arachnida</taxon>
        <taxon>Acari</taxon>
        <taxon>Parasitiformes</taxon>
        <taxon>Ixodida</taxon>
        <taxon>Ixodoidea</taxon>
        <taxon>Ixodidae</taxon>
        <taxon>Amblyomminae</taxon>
        <taxon>Amblyomma</taxon>
    </lineage>
</organism>
<protein>
    <submittedName>
        <fullName evidence="1">Uncharacterized protein</fullName>
    </submittedName>
</protein>
<comment type="caution">
    <text evidence="1">The sequence shown here is derived from an EMBL/GenBank/DDBJ whole genome shotgun (WGS) entry which is preliminary data.</text>
</comment>